<dbReference type="InterPro" id="IPR002686">
    <property type="entry name" value="Transposase_17"/>
</dbReference>
<proteinExistence type="predicted"/>
<dbReference type="RefSeq" id="WP_089060750.1">
    <property type="nucleotide sequence ID" value="NZ_CP022315.1"/>
</dbReference>
<organism evidence="2 3">
    <name type="scientific">Virgibacillus phasianinus</name>
    <dbReference type="NCBI Taxonomy" id="2017483"/>
    <lineage>
        <taxon>Bacteria</taxon>
        <taxon>Bacillati</taxon>
        <taxon>Bacillota</taxon>
        <taxon>Bacilli</taxon>
        <taxon>Bacillales</taxon>
        <taxon>Bacillaceae</taxon>
        <taxon>Virgibacillus</taxon>
    </lineage>
</organism>
<dbReference type="KEGG" id="vil:CFK37_04435"/>
<dbReference type="Pfam" id="PF01797">
    <property type="entry name" value="Y1_Tnp"/>
    <property type="match status" value="1"/>
</dbReference>
<keyword evidence="3" id="KW-1185">Reference proteome</keyword>
<gene>
    <name evidence="2" type="ORF">CFK37_04435</name>
</gene>
<dbReference type="Proteomes" id="UP000198312">
    <property type="component" value="Chromosome"/>
</dbReference>
<dbReference type="SMART" id="SM01321">
    <property type="entry name" value="Y1_Tnp"/>
    <property type="match status" value="1"/>
</dbReference>
<dbReference type="InterPro" id="IPR036515">
    <property type="entry name" value="Transposase_17_sf"/>
</dbReference>
<dbReference type="EMBL" id="CP022315">
    <property type="protein sequence ID" value="ASK61473.1"/>
    <property type="molecule type" value="Genomic_DNA"/>
</dbReference>
<evidence type="ECO:0000259" key="1">
    <source>
        <dbReference type="SMART" id="SM01321"/>
    </source>
</evidence>
<dbReference type="PANTHER" id="PTHR33360">
    <property type="entry name" value="TRANSPOSASE FOR INSERTION SEQUENCE ELEMENT IS200"/>
    <property type="match status" value="1"/>
</dbReference>
<evidence type="ECO:0000313" key="3">
    <source>
        <dbReference type="Proteomes" id="UP000198312"/>
    </source>
</evidence>
<protein>
    <submittedName>
        <fullName evidence="2">IS200/IS605 family transposase</fullName>
    </submittedName>
</protein>
<dbReference type="GO" id="GO:0004803">
    <property type="term" value="F:transposase activity"/>
    <property type="evidence" value="ECO:0007669"/>
    <property type="project" value="InterPro"/>
</dbReference>
<dbReference type="PANTHER" id="PTHR33360:SF4">
    <property type="entry name" value="TRANSPOSASE IS200-LIKE PROTEIN"/>
    <property type="match status" value="1"/>
</dbReference>
<dbReference type="Gene3D" id="3.30.70.1290">
    <property type="entry name" value="Transposase IS200-like"/>
    <property type="match status" value="1"/>
</dbReference>
<dbReference type="OrthoDB" id="9798161at2"/>
<feature type="domain" description="Transposase IS200-like" evidence="1">
    <location>
        <begin position="10"/>
        <end position="130"/>
    </location>
</feature>
<name>A0A220U0L9_9BACI</name>
<reference evidence="2 3" key="1">
    <citation type="submission" date="2017-07" db="EMBL/GenBank/DDBJ databases">
        <title>Virgibacillus sp. LM2416.</title>
        <authorList>
            <person name="Tak E.J."/>
            <person name="Bae J.-W."/>
        </authorList>
    </citation>
    <scope>NUCLEOTIDE SEQUENCE [LARGE SCALE GENOMIC DNA]</scope>
    <source>
        <strain evidence="2 3">LM2416</strain>
    </source>
</reference>
<accession>A0A220U0L9</accession>
<dbReference type="SUPFAM" id="SSF143422">
    <property type="entry name" value="Transposase IS200-like"/>
    <property type="match status" value="1"/>
</dbReference>
<dbReference type="NCBIfam" id="NF033573">
    <property type="entry name" value="transpos_IS200"/>
    <property type="match status" value="1"/>
</dbReference>
<dbReference type="GO" id="GO:0006313">
    <property type="term" value="P:DNA transposition"/>
    <property type="evidence" value="ECO:0007669"/>
    <property type="project" value="InterPro"/>
</dbReference>
<dbReference type="GO" id="GO:0003677">
    <property type="term" value="F:DNA binding"/>
    <property type="evidence" value="ECO:0007669"/>
    <property type="project" value="InterPro"/>
</dbReference>
<dbReference type="AlphaFoldDB" id="A0A220U0L9"/>
<evidence type="ECO:0000313" key="2">
    <source>
        <dbReference type="EMBL" id="ASK61473.1"/>
    </source>
</evidence>
<sequence length="140" mass="16629">MHYNKNRHAAYKLTYHLVVVTKYRHPVISEPIKKRLEEVAHNLFSKWNCDIIEFNSEEDHLHILFDAPPQINLANSINSFKTVSSRYIRKEFADFLSSYYWKPYFWNRSYLILTTGGAPLEVIKKYIQDQNIKTAKANPH</sequence>